<accession>A0A1Q2CX58</accession>
<evidence type="ECO:0000256" key="1">
    <source>
        <dbReference type="SAM" id="Phobius"/>
    </source>
</evidence>
<gene>
    <name evidence="2" type="ORF">BW733_07560</name>
</gene>
<dbReference type="Proteomes" id="UP000188235">
    <property type="component" value="Chromosome"/>
</dbReference>
<name>A0A1Q2CX58_9ACTN</name>
<keyword evidence="1" id="KW-1133">Transmembrane helix</keyword>
<dbReference type="AlphaFoldDB" id="A0A1Q2CX58"/>
<reference evidence="2" key="1">
    <citation type="journal article" date="2008" name="Int. J. Syst. Evol. Microbiol.">
        <title>Tessaracoccus flavescens sp. nov., isolated from marine sediment.</title>
        <authorList>
            <person name="Lee D.W."/>
            <person name="Lee S.D."/>
        </authorList>
    </citation>
    <scope>NUCLEOTIDE SEQUENCE [LARGE SCALE GENOMIC DNA]</scope>
    <source>
        <strain evidence="2">SST-39T</strain>
    </source>
</reference>
<feature type="transmembrane region" description="Helical" evidence="1">
    <location>
        <begin position="67"/>
        <end position="85"/>
    </location>
</feature>
<dbReference type="EMBL" id="CP019607">
    <property type="protein sequence ID" value="AQP50708.1"/>
    <property type="molecule type" value="Genomic_DNA"/>
</dbReference>
<protein>
    <submittedName>
        <fullName evidence="2">Uncharacterized protein</fullName>
    </submittedName>
</protein>
<evidence type="ECO:0000313" key="2">
    <source>
        <dbReference type="EMBL" id="AQP50708.1"/>
    </source>
</evidence>
<reference evidence="2" key="2">
    <citation type="submission" date="2017-02" db="EMBL/GenBank/DDBJ databases">
        <authorList>
            <person name="Peterson S.W."/>
        </authorList>
    </citation>
    <scope>NUCLEOTIDE SEQUENCE</scope>
    <source>
        <strain evidence="2">SST-39T</strain>
    </source>
</reference>
<keyword evidence="3" id="KW-1185">Reference proteome</keyword>
<feature type="transmembrane region" description="Helical" evidence="1">
    <location>
        <begin position="42"/>
        <end position="61"/>
    </location>
</feature>
<sequence>MVVRNDTGLVEAVYRAPNPRIASYAARSQYHGGIGLRTWEEYTVGLGLPFAALMLAVVLNLPAASLMIPAIAASFGIVFAVRALAGRASTARLLTSGKAVTKLVVSGNDDLISAAINPVIGLDSDPKGAAQLVNELRDVWKAAEASSANEKIGVIAALRETAANFPTTDAGVDQVRRELAGLRRSLSTLDAAQRELDATTSTADLADPPKPPPSLGLLRAASESISEDIEVVREVTNEQRGRRTPGAAP</sequence>
<keyword evidence="1" id="KW-0812">Transmembrane</keyword>
<organism evidence="2 3">
    <name type="scientific">Tessaracoccus flavescens</name>
    <dbReference type="NCBI Taxonomy" id="399497"/>
    <lineage>
        <taxon>Bacteria</taxon>
        <taxon>Bacillati</taxon>
        <taxon>Actinomycetota</taxon>
        <taxon>Actinomycetes</taxon>
        <taxon>Propionibacteriales</taxon>
        <taxon>Propionibacteriaceae</taxon>
        <taxon>Tessaracoccus</taxon>
    </lineage>
</organism>
<proteinExistence type="predicted"/>
<keyword evidence="1" id="KW-0472">Membrane</keyword>
<dbReference type="KEGG" id="tfa:BW733_07560"/>
<evidence type="ECO:0000313" key="3">
    <source>
        <dbReference type="Proteomes" id="UP000188235"/>
    </source>
</evidence>